<dbReference type="InterPro" id="IPR015422">
    <property type="entry name" value="PyrdxlP-dep_Trfase_small"/>
</dbReference>
<dbReference type="PANTHER" id="PTHR11808:SF80">
    <property type="entry name" value="CYSTATHIONINE GAMMA-LYASE"/>
    <property type="match status" value="1"/>
</dbReference>
<name>A0AAU9W2Y1_9CNID</name>
<evidence type="ECO:0000256" key="2">
    <source>
        <dbReference type="ARBA" id="ARBA00022898"/>
    </source>
</evidence>
<evidence type="ECO:0000256" key="1">
    <source>
        <dbReference type="ARBA" id="ARBA00001933"/>
    </source>
</evidence>
<comment type="cofactor">
    <cofactor evidence="1 3">
        <name>pyridoxal 5'-phosphate</name>
        <dbReference type="ChEBI" id="CHEBI:597326"/>
    </cofactor>
</comment>
<comment type="caution">
    <text evidence="4">The sequence shown here is derived from an EMBL/GenBank/DDBJ whole genome shotgun (WGS) entry which is preliminary data.</text>
</comment>
<dbReference type="PANTHER" id="PTHR11808">
    <property type="entry name" value="TRANS-SULFURATION ENZYME FAMILY MEMBER"/>
    <property type="match status" value="1"/>
</dbReference>
<proteinExistence type="inferred from homology"/>
<dbReference type="GO" id="GO:0016846">
    <property type="term" value="F:carbon-sulfur lyase activity"/>
    <property type="evidence" value="ECO:0007669"/>
    <property type="project" value="TreeGrafter"/>
</dbReference>
<dbReference type="InterPro" id="IPR000277">
    <property type="entry name" value="Cys/Met-Metab_PyrdxlP-dep_enz"/>
</dbReference>
<dbReference type="SUPFAM" id="SSF53383">
    <property type="entry name" value="PLP-dependent transferases"/>
    <property type="match status" value="2"/>
</dbReference>
<dbReference type="GO" id="GO:0005737">
    <property type="term" value="C:cytoplasm"/>
    <property type="evidence" value="ECO:0007669"/>
    <property type="project" value="TreeGrafter"/>
</dbReference>
<dbReference type="FunFam" id="3.40.640.10:FF:000046">
    <property type="entry name" value="Cystathionine gamma-lyase"/>
    <property type="match status" value="1"/>
</dbReference>
<dbReference type="PROSITE" id="PS00868">
    <property type="entry name" value="CYS_MET_METAB_PP"/>
    <property type="match status" value="1"/>
</dbReference>
<evidence type="ECO:0000313" key="5">
    <source>
        <dbReference type="Proteomes" id="UP001159428"/>
    </source>
</evidence>
<dbReference type="GO" id="GO:0019346">
    <property type="term" value="P:transsulfuration"/>
    <property type="evidence" value="ECO:0007669"/>
    <property type="project" value="InterPro"/>
</dbReference>
<dbReference type="Gene3D" id="3.90.1150.10">
    <property type="entry name" value="Aspartate Aminotransferase, domain 1"/>
    <property type="match status" value="2"/>
</dbReference>
<gene>
    <name evidence="4" type="ORF">PMEA_00029100</name>
</gene>
<dbReference type="InterPro" id="IPR054542">
    <property type="entry name" value="Cys_met_metab_PP"/>
</dbReference>
<dbReference type="EMBL" id="CALNXJ010000006">
    <property type="protein sequence ID" value="CAH3041221.1"/>
    <property type="molecule type" value="Genomic_DNA"/>
</dbReference>
<keyword evidence="5" id="KW-1185">Reference proteome</keyword>
<dbReference type="GO" id="GO:0030170">
    <property type="term" value="F:pyridoxal phosphate binding"/>
    <property type="evidence" value="ECO:0007669"/>
    <property type="project" value="InterPro"/>
</dbReference>
<comment type="similarity">
    <text evidence="3">Belongs to the trans-sulfuration enzymes family.</text>
</comment>
<evidence type="ECO:0000313" key="4">
    <source>
        <dbReference type="EMBL" id="CAH3041221.1"/>
    </source>
</evidence>
<organism evidence="4 5">
    <name type="scientific">Pocillopora meandrina</name>
    <dbReference type="NCBI Taxonomy" id="46732"/>
    <lineage>
        <taxon>Eukaryota</taxon>
        <taxon>Metazoa</taxon>
        <taxon>Cnidaria</taxon>
        <taxon>Anthozoa</taxon>
        <taxon>Hexacorallia</taxon>
        <taxon>Scleractinia</taxon>
        <taxon>Astrocoeniina</taxon>
        <taxon>Pocilloporidae</taxon>
        <taxon>Pocillopora</taxon>
    </lineage>
</organism>
<protein>
    <recommendedName>
        <fullName evidence="6">Cystathionine gamma-synthase</fullName>
    </recommendedName>
</protein>
<accession>A0AAU9W2Y1</accession>
<dbReference type="Gene3D" id="3.40.640.10">
    <property type="entry name" value="Type I PLP-dependent aspartate aminotransferase-like (Major domain)"/>
    <property type="match status" value="1"/>
</dbReference>
<sequence length="567" mass="63823">MANENSLLESFESLAVGSNWKKPEEPDPINVPIFASSTFKTSSVDHAEELALGKSGWLYSRWINPTVDAAAQTLNNLEGGQGTLLFSSGMAAITNVLFATLSSGDHVVGPRMVYSGTLALFRNHLPRFGVECTLVDGFDVSSYRKAVKPNTKVLYCETPCNPTMTLTDLEEFGKLGKELGIITMCDSTFASSFNQKPIQQGIDVVIHSCTKYLGGHSDITAGSLTLSSQELHHKCYELQKFFGGCMSPFDAFLLHRGLKTLHVRMERHNQNAMEVAKFLEGHPKVQSSINCTFFKRELGKHLWKLVHVMKRRVTLMTLLFFAKTAQTLKSLVKISVKYRKDSLVLLHRQTIDVISLPTYFFQFKRVKMSRKFILTKSHKNLYKTLSDFFVQLPSKKLTFVNQGVKLESKYDKHRQEIRRSGNFFIERVYYPGLPSHPHHEIAKKQMTGFSGMLSFEVKGGRAEATRLVESRNLSGLMDVLPFPPCITKEDKKRLKTSTNLKLVKLAVSLGGVQSLIEIATAMTHPEKYVSVEERKETGLKESLIRFSVGLENAEDLKKDLEHALEKV</sequence>
<dbReference type="Proteomes" id="UP001159428">
    <property type="component" value="Unassembled WGS sequence"/>
</dbReference>
<keyword evidence="2 3" id="KW-0663">Pyridoxal phosphate</keyword>
<evidence type="ECO:0000256" key="3">
    <source>
        <dbReference type="RuleBase" id="RU362118"/>
    </source>
</evidence>
<reference evidence="4 5" key="1">
    <citation type="submission" date="2022-05" db="EMBL/GenBank/DDBJ databases">
        <authorList>
            <consortium name="Genoscope - CEA"/>
            <person name="William W."/>
        </authorList>
    </citation>
    <scope>NUCLEOTIDE SEQUENCE [LARGE SCALE GENOMIC DNA]</scope>
</reference>
<dbReference type="CDD" id="cd00614">
    <property type="entry name" value="CGS_like"/>
    <property type="match status" value="1"/>
</dbReference>
<dbReference type="InterPro" id="IPR015421">
    <property type="entry name" value="PyrdxlP-dep_Trfase_major"/>
</dbReference>
<dbReference type="InterPro" id="IPR015424">
    <property type="entry name" value="PyrdxlP-dep_Trfase"/>
</dbReference>
<dbReference type="AlphaFoldDB" id="A0AAU9W2Y1"/>
<evidence type="ECO:0008006" key="6">
    <source>
        <dbReference type="Google" id="ProtNLM"/>
    </source>
</evidence>
<dbReference type="Pfam" id="PF01053">
    <property type="entry name" value="Cys_Met_Meta_PP"/>
    <property type="match status" value="3"/>
</dbReference>